<organism evidence="2 3">
    <name type="scientific">Anthostomella pinea</name>
    <dbReference type="NCBI Taxonomy" id="933095"/>
    <lineage>
        <taxon>Eukaryota</taxon>
        <taxon>Fungi</taxon>
        <taxon>Dikarya</taxon>
        <taxon>Ascomycota</taxon>
        <taxon>Pezizomycotina</taxon>
        <taxon>Sordariomycetes</taxon>
        <taxon>Xylariomycetidae</taxon>
        <taxon>Xylariales</taxon>
        <taxon>Xylariaceae</taxon>
        <taxon>Anthostomella</taxon>
    </lineage>
</organism>
<dbReference type="EMBL" id="CAUWAG010000010">
    <property type="protein sequence ID" value="CAJ2507827.1"/>
    <property type="molecule type" value="Genomic_DNA"/>
</dbReference>
<gene>
    <name evidence="2" type="ORF">KHLLAP_LOCUS8295</name>
</gene>
<evidence type="ECO:0000313" key="3">
    <source>
        <dbReference type="Proteomes" id="UP001295740"/>
    </source>
</evidence>
<protein>
    <submittedName>
        <fullName evidence="2">Uu.00g090130.m01.CDS01</fullName>
    </submittedName>
</protein>
<keyword evidence="3" id="KW-1185">Reference proteome</keyword>
<name>A0AAI8VNI0_9PEZI</name>
<dbReference type="Proteomes" id="UP001295740">
    <property type="component" value="Unassembled WGS sequence"/>
</dbReference>
<evidence type="ECO:0000256" key="1">
    <source>
        <dbReference type="SAM" id="MobiDB-lite"/>
    </source>
</evidence>
<proteinExistence type="predicted"/>
<feature type="compositionally biased region" description="Polar residues" evidence="1">
    <location>
        <begin position="199"/>
        <end position="219"/>
    </location>
</feature>
<sequence length="276" mass="30744">MGKGGISIQHAFTALVLQMTHHTVSKADKKPLQELQVAFNLLELTNLNLNIKVNVFQDPTAKRARKKDIECEHHELLKLNPVLCGVLLLSIRSLYHSVCISFTNSWGVTLRATHLYKYAQDLKNLDSVWGDVEVLSQTQAHNAIFAGRDTPPKAEECFRRYLMATGASAVVFTHNRRIGVDPRGNISEEHRKKLRPKAQVSSAISGFSGSNRNDQTATTQGLRVVLEKGTAPEDCPQQMKRTATTISKGVLQALESTLKFEAQVLQVNLLKLHRQS</sequence>
<comment type="caution">
    <text evidence="2">The sequence shown here is derived from an EMBL/GenBank/DDBJ whole genome shotgun (WGS) entry which is preliminary data.</text>
</comment>
<dbReference type="PANTHER" id="PTHR38795:SF1">
    <property type="entry name" value="DUF6604 DOMAIN-CONTAINING PROTEIN"/>
    <property type="match status" value="1"/>
</dbReference>
<dbReference type="AlphaFoldDB" id="A0AAI8VNI0"/>
<dbReference type="PANTHER" id="PTHR38795">
    <property type="entry name" value="DUF6604 DOMAIN-CONTAINING PROTEIN"/>
    <property type="match status" value="1"/>
</dbReference>
<reference evidence="2" key="1">
    <citation type="submission" date="2023-10" db="EMBL/GenBank/DDBJ databases">
        <authorList>
            <person name="Hackl T."/>
        </authorList>
    </citation>
    <scope>NUCLEOTIDE SEQUENCE</scope>
</reference>
<feature type="region of interest" description="Disordered" evidence="1">
    <location>
        <begin position="198"/>
        <end position="219"/>
    </location>
</feature>
<accession>A0AAI8VNI0</accession>
<evidence type="ECO:0000313" key="2">
    <source>
        <dbReference type="EMBL" id="CAJ2507827.1"/>
    </source>
</evidence>